<gene>
    <name evidence="1" type="ORF">LCGC14_1558710</name>
</gene>
<reference evidence="1" key="1">
    <citation type="journal article" date="2015" name="Nature">
        <title>Complex archaea that bridge the gap between prokaryotes and eukaryotes.</title>
        <authorList>
            <person name="Spang A."/>
            <person name="Saw J.H."/>
            <person name="Jorgensen S.L."/>
            <person name="Zaremba-Niedzwiedzka K."/>
            <person name="Martijn J."/>
            <person name="Lind A.E."/>
            <person name="van Eijk R."/>
            <person name="Schleper C."/>
            <person name="Guy L."/>
            <person name="Ettema T.J."/>
        </authorList>
    </citation>
    <scope>NUCLEOTIDE SEQUENCE</scope>
</reference>
<dbReference type="AlphaFoldDB" id="A0A0F9IN59"/>
<protein>
    <submittedName>
        <fullName evidence="1">Uncharacterized protein</fullName>
    </submittedName>
</protein>
<organism evidence="1">
    <name type="scientific">marine sediment metagenome</name>
    <dbReference type="NCBI Taxonomy" id="412755"/>
    <lineage>
        <taxon>unclassified sequences</taxon>
        <taxon>metagenomes</taxon>
        <taxon>ecological metagenomes</taxon>
    </lineage>
</organism>
<dbReference type="EMBL" id="LAZR01012013">
    <property type="protein sequence ID" value="KKM47403.1"/>
    <property type="molecule type" value="Genomic_DNA"/>
</dbReference>
<evidence type="ECO:0000313" key="1">
    <source>
        <dbReference type="EMBL" id="KKM47403.1"/>
    </source>
</evidence>
<accession>A0A0F9IN59</accession>
<proteinExistence type="predicted"/>
<comment type="caution">
    <text evidence="1">The sequence shown here is derived from an EMBL/GenBank/DDBJ whole genome shotgun (WGS) entry which is preliminary data.</text>
</comment>
<name>A0A0F9IN59_9ZZZZ</name>
<sequence length="239" mass="28271">MIEIIDKRNNTVKNVSEDYKIEYAGQHYSLRELQFRSKKIFGVIIQEDGTIDFCYKEINLCNKCPTPIRGRCCFFSAEITDNNLVHWSLYLSNHPCKYLNAKTGRCKDFKKRHEMNPNCLTIKEMILMGTVPKNCLYVKNNQNYQKRKDISLLDIPNNISDYVKGKYEKHNNSPHSQIAIYDTLRTYLCPKCESPNLKEEWEDKFSILFFSYKCENCGHKWNNFQKQIKYSLKKLKEAA</sequence>